<name>A0AA36DQ79_CYLNA</name>
<evidence type="ECO:0000313" key="2">
    <source>
        <dbReference type="Proteomes" id="UP001176961"/>
    </source>
</evidence>
<dbReference type="Proteomes" id="UP001176961">
    <property type="component" value="Unassembled WGS sequence"/>
</dbReference>
<keyword evidence="2" id="KW-1185">Reference proteome</keyword>
<evidence type="ECO:0000313" key="1">
    <source>
        <dbReference type="EMBL" id="CAJ0590629.1"/>
    </source>
</evidence>
<comment type="caution">
    <text evidence="1">The sequence shown here is derived from an EMBL/GenBank/DDBJ whole genome shotgun (WGS) entry which is preliminary data.</text>
</comment>
<accession>A0AA36DQ79</accession>
<reference evidence="1" key="1">
    <citation type="submission" date="2023-07" db="EMBL/GenBank/DDBJ databases">
        <authorList>
            <consortium name="CYATHOMIX"/>
        </authorList>
    </citation>
    <scope>NUCLEOTIDE SEQUENCE</scope>
    <source>
        <strain evidence="1">N/A</strain>
    </source>
</reference>
<sequence>MQVIPFLKPDSFQLKLPASFIMLHIFYILVSPKCKKSAQSRGRKLYKVWKIYAQCPFVEVNIIATVSKKWQPRKNHTTFQFLMSMYRLILTQITDPPNKIQEYAIRVNNAGGRDEKLKDLPPEIEDLLIDFAEDDLGYGQDELVPGFEGDLEASSFYESLGNNEEERRKELLQMRKERAQWRPHLYQALQKALRDVRASKYEKSDNTWSPSNKQKRKIVAVPEEDIERTSNRQKRKALVEAAEDNIEIVDDETCYRCL</sequence>
<gene>
    <name evidence="1" type="ORF">CYNAS_LOCUS2612</name>
</gene>
<protein>
    <submittedName>
        <fullName evidence="1">Uncharacterized protein</fullName>
    </submittedName>
</protein>
<dbReference type="EMBL" id="CATQJL010000001">
    <property type="protein sequence ID" value="CAJ0590629.1"/>
    <property type="molecule type" value="Genomic_DNA"/>
</dbReference>
<proteinExistence type="predicted"/>
<organism evidence="1 2">
    <name type="scientific">Cylicocyclus nassatus</name>
    <name type="common">Nematode worm</name>
    <dbReference type="NCBI Taxonomy" id="53992"/>
    <lineage>
        <taxon>Eukaryota</taxon>
        <taxon>Metazoa</taxon>
        <taxon>Ecdysozoa</taxon>
        <taxon>Nematoda</taxon>
        <taxon>Chromadorea</taxon>
        <taxon>Rhabditida</taxon>
        <taxon>Rhabditina</taxon>
        <taxon>Rhabditomorpha</taxon>
        <taxon>Strongyloidea</taxon>
        <taxon>Strongylidae</taxon>
        <taxon>Cylicocyclus</taxon>
    </lineage>
</organism>
<dbReference type="AlphaFoldDB" id="A0AA36DQ79"/>